<keyword evidence="8" id="KW-1185">Reference proteome</keyword>
<feature type="region of interest" description="Disordered" evidence="5">
    <location>
        <begin position="30"/>
        <end position="50"/>
    </location>
</feature>
<evidence type="ECO:0000256" key="4">
    <source>
        <dbReference type="ARBA" id="ARBA00040194"/>
    </source>
</evidence>
<accession>A0A9X2XBU6</accession>
<sequence>MKTIAGVVVSSTTVTIISIIDEISPMPVRPPIHRPVGRRDKRERDRDYASRRNPVARALYRSKRWRTERAAFLHEHPLCVECARHDLIRPASVVDHIDPHGGDETVFWDCSRWQALCASCHGRKTAAQDGGFGNTRRCT</sequence>
<feature type="compositionally biased region" description="Basic and acidic residues" evidence="5">
    <location>
        <begin position="37"/>
        <end position="50"/>
    </location>
</feature>
<dbReference type="GO" id="GO:0016787">
    <property type="term" value="F:hydrolase activity"/>
    <property type="evidence" value="ECO:0007669"/>
    <property type="project" value="UniProtKB-KW"/>
</dbReference>
<evidence type="ECO:0000256" key="2">
    <source>
        <dbReference type="ARBA" id="ARBA00022801"/>
    </source>
</evidence>
<dbReference type="GO" id="GO:0005829">
    <property type="term" value="C:cytosol"/>
    <property type="evidence" value="ECO:0007669"/>
    <property type="project" value="TreeGrafter"/>
</dbReference>
<gene>
    <name evidence="7" type="ORF">NYR54_16525</name>
</gene>
<feature type="domain" description="HNH nuclease" evidence="6">
    <location>
        <begin position="67"/>
        <end position="122"/>
    </location>
</feature>
<dbReference type="Pfam" id="PF01844">
    <property type="entry name" value="HNH"/>
    <property type="match status" value="1"/>
</dbReference>
<reference evidence="7" key="1">
    <citation type="submission" date="2022-08" db="EMBL/GenBank/DDBJ databases">
        <title>Chelativorans sichuanense sp. nov., a paraffin oil-degrading bacterium isolated from a mixture of oil-based drill cuttings and paddy soil.</title>
        <authorList>
            <person name="Yu J."/>
            <person name="Liu H."/>
            <person name="Chen Q."/>
        </authorList>
    </citation>
    <scope>NUCLEOTIDE SEQUENCE</scope>
    <source>
        <strain evidence="7">SCAU 2101</strain>
    </source>
</reference>
<comment type="caution">
    <text evidence="7">The sequence shown here is derived from an EMBL/GenBank/DDBJ whole genome shotgun (WGS) entry which is preliminary data.</text>
</comment>
<dbReference type="PANTHER" id="PTHR41286">
    <property type="entry name" value="HNH NUCLEASE YAJD-RELATED"/>
    <property type="match status" value="1"/>
</dbReference>
<dbReference type="RefSeq" id="WP_261516820.1">
    <property type="nucleotide sequence ID" value="NZ_JAODNV010000020.1"/>
</dbReference>
<dbReference type="Proteomes" id="UP001149009">
    <property type="component" value="Unassembled WGS sequence"/>
</dbReference>
<keyword evidence="7" id="KW-0255">Endonuclease</keyword>
<evidence type="ECO:0000259" key="6">
    <source>
        <dbReference type="SMART" id="SM00507"/>
    </source>
</evidence>
<evidence type="ECO:0000256" key="3">
    <source>
        <dbReference type="ARBA" id="ARBA00038412"/>
    </source>
</evidence>
<dbReference type="PANTHER" id="PTHR41286:SF1">
    <property type="entry name" value="HNH NUCLEASE YAJD-RELATED"/>
    <property type="match status" value="1"/>
</dbReference>
<evidence type="ECO:0000313" key="8">
    <source>
        <dbReference type="Proteomes" id="UP001149009"/>
    </source>
</evidence>
<dbReference type="SMART" id="SM00507">
    <property type="entry name" value="HNHc"/>
    <property type="match status" value="1"/>
</dbReference>
<proteinExistence type="inferred from homology"/>
<dbReference type="AlphaFoldDB" id="A0A9X2XBU6"/>
<dbReference type="EMBL" id="JAODNV010000020">
    <property type="protein sequence ID" value="MCT8991874.1"/>
    <property type="molecule type" value="Genomic_DNA"/>
</dbReference>
<dbReference type="InterPro" id="IPR003615">
    <property type="entry name" value="HNH_nuc"/>
</dbReference>
<organism evidence="7 8">
    <name type="scientific">Chelativorans petroleitrophicus</name>
    <dbReference type="NCBI Taxonomy" id="2975484"/>
    <lineage>
        <taxon>Bacteria</taxon>
        <taxon>Pseudomonadati</taxon>
        <taxon>Pseudomonadota</taxon>
        <taxon>Alphaproteobacteria</taxon>
        <taxon>Hyphomicrobiales</taxon>
        <taxon>Phyllobacteriaceae</taxon>
        <taxon>Chelativorans</taxon>
    </lineage>
</organism>
<dbReference type="CDD" id="cd00085">
    <property type="entry name" value="HNHc"/>
    <property type="match status" value="1"/>
</dbReference>
<dbReference type="GO" id="GO:0008270">
    <property type="term" value="F:zinc ion binding"/>
    <property type="evidence" value="ECO:0007669"/>
    <property type="project" value="InterPro"/>
</dbReference>
<protein>
    <recommendedName>
        <fullName evidence="4">Putative HNH nuclease YajD</fullName>
    </recommendedName>
</protein>
<dbReference type="InterPro" id="IPR002711">
    <property type="entry name" value="HNH"/>
</dbReference>
<keyword evidence="2" id="KW-0378">Hydrolase</keyword>
<name>A0A9X2XBU6_9HYPH</name>
<evidence type="ECO:0000313" key="7">
    <source>
        <dbReference type="EMBL" id="MCT8991874.1"/>
    </source>
</evidence>
<evidence type="ECO:0000256" key="1">
    <source>
        <dbReference type="ARBA" id="ARBA00022722"/>
    </source>
</evidence>
<keyword evidence="1" id="KW-0540">Nuclease</keyword>
<comment type="similarity">
    <text evidence="3">Belongs to the HNH nuclease family.</text>
</comment>
<evidence type="ECO:0000256" key="5">
    <source>
        <dbReference type="SAM" id="MobiDB-lite"/>
    </source>
</evidence>
<dbReference type="GO" id="GO:0003676">
    <property type="term" value="F:nucleic acid binding"/>
    <property type="evidence" value="ECO:0007669"/>
    <property type="project" value="InterPro"/>
</dbReference>
<dbReference type="GO" id="GO:0004519">
    <property type="term" value="F:endonuclease activity"/>
    <property type="evidence" value="ECO:0007669"/>
    <property type="project" value="UniProtKB-KW"/>
</dbReference>